<dbReference type="Gramene" id="Ma10_t24150.1">
    <property type="protein sequence ID" value="Ma10_p24150.1"/>
    <property type="gene ID" value="Ma10_g24150"/>
</dbReference>
<accession>A0A804KZS5</accession>
<reference evidence="1" key="1">
    <citation type="submission" date="2021-05" db="UniProtKB">
        <authorList>
            <consortium name="EnsemblPlants"/>
        </authorList>
    </citation>
    <scope>IDENTIFICATION</scope>
    <source>
        <strain evidence="1">subsp. malaccensis</strain>
    </source>
</reference>
<name>A0A804KZS5_MUSAM</name>
<keyword evidence="2" id="KW-1185">Reference proteome</keyword>
<sequence length="40" mass="4679">MNCGTDRTNKCIKNIGRSRRTDRTCKFINNIGKILFFLDD</sequence>
<protein>
    <submittedName>
        <fullName evidence="1">Uncharacterized protein</fullName>
    </submittedName>
</protein>
<dbReference type="Proteomes" id="UP000012960">
    <property type="component" value="Unplaced"/>
</dbReference>
<proteinExistence type="predicted"/>
<evidence type="ECO:0000313" key="1">
    <source>
        <dbReference type="EnsemblPlants" id="Ma10_p24150.1"/>
    </source>
</evidence>
<dbReference type="AlphaFoldDB" id="A0A804KZS5"/>
<organism evidence="1 2">
    <name type="scientific">Musa acuminata subsp. malaccensis</name>
    <name type="common">Wild banana</name>
    <name type="synonym">Musa malaccensis</name>
    <dbReference type="NCBI Taxonomy" id="214687"/>
    <lineage>
        <taxon>Eukaryota</taxon>
        <taxon>Viridiplantae</taxon>
        <taxon>Streptophyta</taxon>
        <taxon>Embryophyta</taxon>
        <taxon>Tracheophyta</taxon>
        <taxon>Spermatophyta</taxon>
        <taxon>Magnoliopsida</taxon>
        <taxon>Liliopsida</taxon>
        <taxon>Zingiberales</taxon>
        <taxon>Musaceae</taxon>
        <taxon>Musa</taxon>
    </lineage>
</organism>
<dbReference type="EnsemblPlants" id="Ma10_t24150.1">
    <property type="protein sequence ID" value="Ma10_p24150.1"/>
    <property type="gene ID" value="Ma10_g24150"/>
</dbReference>
<evidence type="ECO:0000313" key="2">
    <source>
        <dbReference type="Proteomes" id="UP000012960"/>
    </source>
</evidence>
<dbReference type="InParanoid" id="A0A804KZS5"/>